<reference evidence="1" key="3">
    <citation type="submission" date="2020-06" db="EMBL/GenBank/DDBJ databases">
        <title>Helianthus annuus Genome sequencing and assembly Release 2.</title>
        <authorList>
            <person name="Gouzy J."/>
            <person name="Langlade N."/>
            <person name="Munos S."/>
        </authorList>
    </citation>
    <scope>NUCLEOTIDE SEQUENCE</scope>
    <source>
        <tissue evidence="1">Leaves</tissue>
    </source>
</reference>
<reference evidence="1 3" key="1">
    <citation type="journal article" date="2017" name="Nature">
        <title>The sunflower genome provides insights into oil metabolism, flowering and Asterid evolution.</title>
        <authorList>
            <person name="Badouin H."/>
            <person name="Gouzy J."/>
            <person name="Grassa C.J."/>
            <person name="Murat F."/>
            <person name="Staton S.E."/>
            <person name="Cottret L."/>
            <person name="Lelandais-Briere C."/>
            <person name="Owens G.L."/>
            <person name="Carrere S."/>
            <person name="Mayjonade B."/>
            <person name="Legrand L."/>
            <person name="Gill N."/>
            <person name="Kane N.C."/>
            <person name="Bowers J.E."/>
            <person name="Hubner S."/>
            <person name="Bellec A."/>
            <person name="Berard A."/>
            <person name="Berges H."/>
            <person name="Blanchet N."/>
            <person name="Boniface M.C."/>
            <person name="Brunel D."/>
            <person name="Catrice O."/>
            <person name="Chaidir N."/>
            <person name="Claudel C."/>
            <person name="Donnadieu C."/>
            <person name="Faraut T."/>
            <person name="Fievet G."/>
            <person name="Helmstetter N."/>
            <person name="King M."/>
            <person name="Knapp S.J."/>
            <person name="Lai Z."/>
            <person name="Le Paslier M.C."/>
            <person name="Lippi Y."/>
            <person name="Lorenzon L."/>
            <person name="Mandel J.R."/>
            <person name="Marage G."/>
            <person name="Marchand G."/>
            <person name="Marquand E."/>
            <person name="Bret-Mestries E."/>
            <person name="Morien E."/>
            <person name="Nambeesan S."/>
            <person name="Nguyen T."/>
            <person name="Pegot-Espagnet P."/>
            <person name="Pouilly N."/>
            <person name="Raftis F."/>
            <person name="Sallet E."/>
            <person name="Schiex T."/>
            <person name="Thomas J."/>
            <person name="Vandecasteele C."/>
            <person name="Vares D."/>
            <person name="Vear F."/>
            <person name="Vautrin S."/>
            <person name="Crespi M."/>
            <person name="Mangin B."/>
            <person name="Burke J.M."/>
            <person name="Salse J."/>
            <person name="Munos S."/>
            <person name="Vincourt P."/>
            <person name="Rieseberg L.H."/>
            <person name="Langlade N.B."/>
        </authorList>
    </citation>
    <scope>NUCLEOTIDE SEQUENCE [LARGE SCALE GENOMIC DNA]</scope>
    <source>
        <strain evidence="3">cv. SF193</strain>
        <tissue evidence="1">Leaves</tissue>
    </source>
</reference>
<evidence type="ECO:0008006" key="4">
    <source>
        <dbReference type="Google" id="ProtNLM"/>
    </source>
</evidence>
<accession>A0A251U9P6</accession>
<dbReference type="Proteomes" id="UP000215914">
    <property type="component" value="Chromosome 8"/>
</dbReference>
<reference evidence="2" key="2">
    <citation type="submission" date="2017-02" db="EMBL/GenBank/DDBJ databases">
        <title>Sunflower complete genome.</title>
        <authorList>
            <person name="Langlade N."/>
            <person name="Munos S."/>
        </authorList>
    </citation>
    <scope>NUCLEOTIDE SEQUENCE [LARGE SCALE GENOMIC DNA]</scope>
    <source>
        <tissue evidence="2">Leaves</tissue>
    </source>
</reference>
<dbReference type="Gramene" id="mRNA:HanXRQr2_Chr08g0345571">
    <property type="protein sequence ID" value="mRNA:HanXRQr2_Chr08g0345571"/>
    <property type="gene ID" value="HanXRQr2_Chr08g0345571"/>
</dbReference>
<dbReference type="EMBL" id="MNCJ02000323">
    <property type="protein sequence ID" value="KAF5795942.1"/>
    <property type="molecule type" value="Genomic_DNA"/>
</dbReference>
<organism evidence="2 3">
    <name type="scientific">Helianthus annuus</name>
    <name type="common">Common sunflower</name>
    <dbReference type="NCBI Taxonomy" id="4232"/>
    <lineage>
        <taxon>Eukaryota</taxon>
        <taxon>Viridiplantae</taxon>
        <taxon>Streptophyta</taxon>
        <taxon>Embryophyta</taxon>
        <taxon>Tracheophyta</taxon>
        <taxon>Spermatophyta</taxon>
        <taxon>Magnoliopsida</taxon>
        <taxon>eudicotyledons</taxon>
        <taxon>Gunneridae</taxon>
        <taxon>Pentapetalae</taxon>
        <taxon>asterids</taxon>
        <taxon>campanulids</taxon>
        <taxon>Asterales</taxon>
        <taxon>Asteraceae</taxon>
        <taxon>Asteroideae</taxon>
        <taxon>Heliantheae alliance</taxon>
        <taxon>Heliantheae</taxon>
        <taxon>Helianthus</taxon>
    </lineage>
</organism>
<sequence>MFCKIWFRYKIAIQHSSCYEYFDIFGDFGCKHGCKIRFPRPSTPRVVATRSMAMYIAQTGFNIRVKLIWINARSPRKPGGTECGYYVMKFMKDIAYAEVEILDNNNVGEGVEEYSAADNDMDDICEYWLTYAVTSFLNGKPYFRC</sequence>
<dbReference type="AlphaFoldDB" id="A0A251U9P6"/>
<name>A0A251U9P6_HELAN</name>
<protein>
    <recommendedName>
        <fullName evidence="4">Ulp1 protease family, C-terminal catalytic domain-containing protein</fullName>
    </recommendedName>
</protein>
<dbReference type="InParanoid" id="A0A251U9P6"/>
<keyword evidence="3" id="KW-1185">Reference proteome</keyword>
<evidence type="ECO:0000313" key="2">
    <source>
        <dbReference type="EMBL" id="OTG19021.1"/>
    </source>
</evidence>
<proteinExistence type="predicted"/>
<evidence type="ECO:0000313" key="3">
    <source>
        <dbReference type="Proteomes" id="UP000215914"/>
    </source>
</evidence>
<dbReference type="EMBL" id="CM007897">
    <property type="protein sequence ID" value="OTG19021.1"/>
    <property type="molecule type" value="Genomic_DNA"/>
</dbReference>
<gene>
    <name evidence="2" type="ORF">HannXRQ_Chr08g0229411</name>
    <name evidence="1" type="ORF">HanXRQr2_Chr08g0345571</name>
</gene>
<evidence type="ECO:0000313" key="1">
    <source>
        <dbReference type="EMBL" id="KAF5795942.1"/>
    </source>
</evidence>